<keyword evidence="2" id="KW-0433">Leucine-rich repeat</keyword>
<proteinExistence type="inferred from homology"/>
<comment type="similarity">
    <text evidence="5">Belongs to the SDS22 family.</text>
</comment>
<dbReference type="InterPro" id="IPR001611">
    <property type="entry name" value="Leu-rich_rpt"/>
</dbReference>
<feature type="compositionally biased region" description="Polar residues" evidence="6">
    <location>
        <begin position="46"/>
        <end position="61"/>
    </location>
</feature>
<evidence type="ECO:0000256" key="1">
    <source>
        <dbReference type="ARBA" id="ARBA00004123"/>
    </source>
</evidence>
<feature type="region of interest" description="Disordered" evidence="6">
    <location>
        <begin position="69"/>
        <end position="88"/>
    </location>
</feature>
<feature type="region of interest" description="Disordered" evidence="6">
    <location>
        <begin position="537"/>
        <end position="597"/>
    </location>
</feature>
<dbReference type="InterPro" id="IPR032675">
    <property type="entry name" value="LRR_dom_sf"/>
</dbReference>
<feature type="region of interest" description="Disordered" evidence="6">
    <location>
        <begin position="1"/>
        <end position="61"/>
    </location>
</feature>
<feature type="compositionally biased region" description="Basic residues" evidence="6">
    <location>
        <begin position="539"/>
        <end position="548"/>
    </location>
</feature>
<dbReference type="PROSITE" id="PS51450">
    <property type="entry name" value="LRR"/>
    <property type="match status" value="6"/>
</dbReference>
<organism evidence="8 9">
    <name type="scientific">Kwoniella newhampshirensis</name>
    <dbReference type="NCBI Taxonomy" id="1651941"/>
    <lineage>
        <taxon>Eukaryota</taxon>
        <taxon>Fungi</taxon>
        <taxon>Dikarya</taxon>
        <taxon>Basidiomycota</taxon>
        <taxon>Agaricomycotina</taxon>
        <taxon>Tremellomycetes</taxon>
        <taxon>Tremellales</taxon>
        <taxon>Cryptococcaceae</taxon>
        <taxon>Kwoniella</taxon>
    </lineage>
</organism>
<evidence type="ECO:0000259" key="7">
    <source>
        <dbReference type="SMART" id="SM00446"/>
    </source>
</evidence>
<feature type="region of interest" description="Disordered" evidence="6">
    <location>
        <begin position="179"/>
        <end position="268"/>
    </location>
</feature>
<dbReference type="EMBL" id="JBCAWK010000005">
    <property type="protein sequence ID" value="KAK8858646.1"/>
    <property type="molecule type" value="Genomic_DNA"/>
</dbReference>
<feature type="region of interest" description="Disordered" evidence="6">
    <location>
        <begin position="133"/>
        <end position="156"/>
    </location>
</feature>
<dbReference type="FunFam" id="3.80.10.10:FF:000055">
    <property type="entry name" value="Protein phosphatase 1 regulatory subunit 7"/>
    <property type="match status" value="1"/>
</dbReference>
<evidence type="ECO:0000256" key="4">
    <source>
        <dbReference type="ARBA" id="ARBA00023242"/>
    </source>
</evidence>
<evidence type="ECO:0000313" key="8">
    <source>
        <dbReference type="EMBL" id="KAK8858646.1"/>
    </source>
</evidence>
<dbReference type="PANTHER" id="PTHR45973:SF23">
    <property type="entry name" value="PROTEIN PHOSPHATASE 1 REGULATORY SUBUNIT 7"/>
    <property type="match status" value="1"/>
</dbReference>
<dbReference type="SMART" id="SM00446">
    <property type="entry name" value="LRRcap"/>
    <property type="match status" value="1"/>
</dbReference>
<evidence type="ECO:0000256" key="2">
    <source>
        <dbReference type="ARBA" id="ARBA00022614"/>
    </source>
</evidence>
<dbReference type="GeneID" id="92180133"/>
<keyword evidence="4" id="KW-0539">Nucleus</keyword>
<dbReference type="InterPro" id="IPR003603">
    <property type="entry name" value="U2A'_phosphoprotein32A_C"/>
</dbReference>
<evidence type="ECO:0000256" key="6">
    <source>
        <dbReference type="SAM" id="MobiDB-lite"/>
    </source>
</evidence>
<keyword evidence="9" id="KW-1185">Reference proteome</keyword>
<feature type="compositionally biased region" description="Polar residues" evidence="6">
    <location>
        <begin position="69"/>
        <end position="85"/>
    </location>
</feature>
<evidence type="ECO:0000256" key="5">
    <source>
        <dbReference type="ARBA" id="ARBA00023460"/>
    </source>
</evidence>
<dbReference type="GO" id="GO:0005634">
    <property type="term" value="C:nucleus"/>
    <property type="evidence" value="ECO:0007669"/>
    <property type="project" value="UniProtKB-SubCell"/>
</dbReference>
<feature type="compositionally biased region" description="Polar residues" evidence="6">
    <location>
        <begin position="200"/>
        <end position="210"/>
    </location>
</feature>
<dbReference type="SMART" id="SM00369">
    <property type="entry name" value="LRR_TYP"/>
    <property type="match status" value="4"/>
</dbReference>
<feature type="compositionally biased region" description="Polar residues" evidence="6">
    <location>
        <begin position="247"/>
        <end position="268"/>
    </location>
</feature>
<feature type="compositionally biased region" description="Polar residues" evidence="6">
    <location>
        <begin position="138"/>
        <end position="150"/>
    </location>
</feature>
<dbReference type="AlphaFoldDB" id="A0AAW0YSV7"/>
<dbReference type="Pfam" id="PF12799">
    <property type="entry name" value="LRR_4"/>
    <property type="match status" value="1"/>
</dbReference>
<dbReference type="InterPro" id="IPR025875">
    <property type="entry name" value="Leu-rich_rpt_4"/>
</dbReference>
<sequence>MARISPIPSPTIEDTTIDRLQSRRRMTTQQDYRDQLHNGFGGRPQASAQSQGRATVSNNQAHHQYTQAPGIQGSSHLHSSCNQASPARRGVKVTDYGFPQGRSGQPQAFTTATFQSQQVSNGSTQMRQPATISAIGSGLSQTSPGKGSDTSARRQMPTSQAIRAAYIDPFVAQAVPGRELKQPPASPAPQAIYGQRSRPNDVSSTPSSFEQNKDQIRKKEKYHSSGAMRAVGCFRDPDLDDEVASNMPPTSKQQKTTSRSGWGTDTNRVMPTKEETHGLDGRAVITQAHSQGLHEFAFGPASQPFVDQAFSGSLSSHLDLIKANEHEVEKSSHAPVYDTDSGPTPQSVVMNVSLEQQPHTSAGDDDSALPVLSFESDEWNPDKKINDLTMKTPGKRKMEDFGDEENSSVFNFTPTAKQGTKQKVTALKPRFVVPKGFLDHTSLLRDVKREEIFFERMRLAREFKHNGVFQETTRLFQEQQNRLAAVVDQFDGFHGRINALIKKKDAELQRKVKLTERYAEAGSELSGQCVDLQAATRNGNKHKVKRSRGAMVNGTTSSKPRARLGPMEIVQLPASDSEPEDEAEDGQTNVGEEKGEGDLNFLKEYPEDTEELHLQHLRLKTTSLQPLDLGRFSKYLKRLCLRQNELTSPLPSEGFAGLEELEDLDMYDNRLGTRVTDEELKGCPNLTSLDLSFNNIRHLPNLPSLTKVKTFYLIQNKISTIEEGELDWCKDTITSLELGGNRIRVIENLEKLTLLEELWLGKNKIRKLENLNTFSSLKILSLQSNRITKMEGFEALVNLEELYLSHNGLTKIEGLEKNVKLKTLDIGNNMIEEIEGVSHLVDLEEFWASYNKIANLRALDTQLRPLENLETVYLEGNPCQKDDMANYRRKVMLALPQISQIDAT</sequence>
<comment type="caution">
    <text evidence="8">The sequence shown here is derived from an EMBL/GenBank/DDBJ whole genome shotgun (WGS) entry which is preliminary data.</text>
</comment>
<dbReference type="InterPro" id="IPR050576">
    <property type="entry name" value="Cilia_flagella_integrity"/>
</dbReference>
<dbReference type="SUPFAM" id="SSF52058">
    <property type="entry name" value="L domain-like"/>
    <property type="match status" value="1"/>
</dbReference>
<reference evidence="8 9" key="1">
    <citation type="journal article" date="2024" name="bioRxiv">
        <title>Comparative genomics of Cryptococcus and Kwoniella reveals pathogenesis evolution and contrasting karyotype dynamics via intercentromeric recombination or chromosome fusion.</title>
        <authorList>
            <person name="Coelho M.A."/>
            <person name="David-Palma M."/>
            <person name="Shea T."/>
            <person name="Bowers K."/>
            <person name="McGinley-Smith S."/>
            <person name="Mohammad A.W."/>
            <person name="Gnirke A."/>
            <person name="Yurkov A.M."/>
            <person name="Nowrousian M."/>
            <person name="Sun S."/>
            <person name="Cuomo C.A."/>
            <person name="Heitman J."/>
        </authorList>
    </citation>
    <scope>NUCLEOTIDE SEQUENCE [LARGE SCALE GENOMIC DNA]</scope>
    <source>
        <strain evidence="8 9">CBS 13917</strain>
    </source>
</reference>
<dbReference type="Proteomes" id="UP001388673">
    <property type="component" value="Unassembled WGS sequence"/>
</dbReference>
<dbReference type="KEGG" id="kne:92180133"/>
<dbReference type="SMART" id="SM00365">
    <property type="entry name" value="LRR_SD22"/>
    <property type="match status" value="9"/>
</dbReference>
<gene>
    <name evidence="8" type="ORF">IAR55_002875</name>
</gene>
<evidence type="ECO:0000313" key="9">
    <source>
        <dbReference type="Proteomes" id="UP001388673"/>
    </source>
</evidence>
<keyword evidence="3" id="KW-0677">Repeat</keyword>
<name>A0AAW0YSV7_9TREE</name>
<feature type="domain" description="U2A'/phosphoprotein 32 family A C-terminal" evidence="7">
    <location>
        <begin position="884"/>
        <end position="902"/>
    </location>
</feature>
<dbReference type="Gene3D" id="3.80.10.10">
    <property type="entry name" value="Ribonuclease Inhibitor"/>
    <property type="match status" value="2"/>
</dbReference>
<dbReference type="RefSeq" id="XP_066803487.1">
    <property type="nucleotide sequence ID" value="XM_066945986.1"/>
</dbReference>
<protein>
    <recommendedName>
        <fullName evidence="7">U2A'/phosphoprotein 32 family A C-terminal domain-containing protein</fullName>
    </recommendedName>
</protein>
<dbReference type="InterPro" id="IPR003591">
    <property type="entry name" value="Leu-rich_rpt_typical-subtyp"/>
</dbReference>
<accession>A0AAW0YSV7</accession>
<evidence type="ECO:0000256" key="3">
    <source>
        <dbReference type="ARBA" id="ARBA00022737"/>
    </source>
</evidence>
<comment type="subcellular location">
    <subcellularLocation>
        <location evidence="1">Nucleus</location>
    </subcellularLocation>
</comment>
<dbReference type="PANTHER" id="PTHR45973">
    <property type="entry name" value="PROTEIN PHOSPHATASE 1 REGULATORY SUBUNIT SDS22-RELATED"/>
    <property type="match status" value="1"/>
</dbReference>